<dbReference type="PANTHER" id="PTHR43104:SF4">
    <property type="entry name" value="L-2-HYDROXYGLUTARATE DEHYDROGENASE, MITOCHONDRIAL"/>
    <property type="match status" value="1"/>
</dbReference>
<feature type="transmembrane region" description="Helical" evidence="9">
    <location>
        <begin position="335"/>
        <end position="356"/>
    </location>
</feature>
<comment type="catalytic activity">
    <reaction evidence="5">
        <text>(S)-2-hydroxyglutarate + A = 2-oxoglutarate + AH2</text>
        <dbReference type="Rhea" id="RHEA:21252"/>
        <dbReference type="ChEBI" id="CHEBI:13193"/>
        <dbReference type="ChEBI" id="CHEBI:16782"/>
        <dbReference type="ChEBI" id="CHEBI:16810"/>
        <dbReference type="ChEBI" id="CHEBI:17499"/>
        <dbReference type="EC" id="1.1.99.2"/>
    </reaction>
</comment>
<evidence type="ECO:0000313" key="12">
    <source>
        <dbReference type="Proteomes" id="UP000325315"/>
    </source>
</evidence>
<evidence type="ECO:0000256" key="7">
    <source>
        <dbReference type="ARBA" id="ARBA00038878"/>
    </source>
</evidence>
<dbReference type="InterPro" id="IPR036188">
    <property type="entry name" value="FAD/NAD-bd_sf"/>
</dbReference>
<keyword evidence="3" id="KW-0274">FAD</keyword>
<evidence type="ECO:0000313" key="11">
    <source>
        <dbReference type="EMBL" id="KAA3465262.1"/>
    </source>
</evidence>
<keyword evidence="9" id="KW-0472">Membrane</keyword>
<evidence type="ECO:0000256" key="2">
    <source>
        <dbReference type="ARBA" id="ARBA00022630"/>
    </source>
</evidence>
<keyword evidence="12" id="KW-1185">Reference proteome</keyword>
<keyword evidence="9" id="KW-0812">Transmembrane</keyword>
<evidence type="ECO:0000256" key="9">
    <source>
        <dbReference type="SAM" id="Phobius"/>
    </source>
</evidence>
<dbReference type="EC" id="1.1.99.2" evidence="7"/>
<comment type="cofactor">
    <cofactor evidence="1">
        <name>FAD</name>
        <dbReference type="ChEBI" id="CHEBI:57692"/>
    </cofactor>
</comment>
<dbReference type="Gene3D" id="3.30.9.10">
    <property type="entry name" value="D-Amino Acid Oxidase, subunit A, domain 2"/>
    <property type="match status" value="2"/>
</dbReference>
<keyword evidence="4" id="KW-0560">Oxidoreductase</keyword>
<evidence type="ECO:0000256" key="1">
    <source>
        <dbReference type="ARBA" id="ARBA00001974"/>
    </source>
</evidence>
<comment type="similarity">
    <text evidence="6">Belongs to the L2HGDH family.</text>
</comment>
<organism evidence="11 12">
    <name type="scientific">Gossypium australe</name>
    <dbReference type="NCBI Taxonomy" id="47621"/>
    <lineage>
        <taxon>Eukaryota</taxon>
        <taxon>Viridiplantae</taxon>
        <taxon>Streptophyta</taxon>
        <taxon>Embryophyta</taxon>
        <taxon>Tracheophyta</taxon>
        <taxon>Spermatophyta</taxon>
        <taxon>Magnoliopsida</taxon>
        <taxon>eudicotyledons</taxon>
        <taxon>Gunneridae</taxon>
        <taxon>Pentapetalae</taxon>
        <taxon>rosids</taxon>
        <taxon>malvids</taxon>
        <taxon>Malvales</taxon>
        <taxon>Malvaceae</taxon>
        <taxon>Malvoideae</taxon>
        <taxon>Gossypium</taxon>
    </lineage>
</organism>
<evidence type="ECO:0000256" key="3">
    <source>
        <dbReference type="ARBA" id="ARBA00022827"/>
    </source>
</evidence>
<dbReference type="GO" id="GO:0047545">
    <property type="term" value="F:(S)-2-hydroxyglutarate dehydrogenase activity"/>
    <property type="evidence" value="ECO:0007669"/>
    <property type="project" value="UniProtKB-EC"/>
</dbReference>
<dbReference type="SUPFAM" id="SSF51905">
    <property type="entry name" value="FAD/NAD(P)-binding domain"/>
    <property type="match status" value="1"/>
</dbReference>
<dbReference type="Gene3D" id="3.50.50.60">
    <property type="entry name" value="FAD/NAD(P)-binding domain"/>
    <property type="match status" value="2"/>
</dbReference>
<evidence type="ECO:0000256" key="4">
    <source>
        <dbReference type="ARBA" id="ARBA00023002"/>
    </source>
</evidence>
<accession>A0A5B6V7X8</accession>
<keyword evidence="2" id="KW-0285">Flavoprotein</keyword>
<protein>
    <recommendedName>
        <fullName evidence="8">L-2-hydroxyglutarate dehydrogenase, mitochondrial</fullName>
        <ecNumber evidence="7">1.1.99.2</ecNumber>
    </recommendedName>
</protein>
<dbReference type="EMBL" id="SMMG02000007">
    <property type="protein sequence ID" value="KAA3465262.1"/>
    <property type="molecule type" value="Genomic_DNA"/>
</dbReference>
<feature type="domain" description="FAD dependent oxidoreductase" evidence="10">
    <location>
        <begin position="33"/>
        <end position="482"/>
    </location>
</feature>
<evidence type="ECO:0000256" key="5">
    <source>
        <dbReference type="ARBA" id="ARBA00036066"/>
    </source>
</evidence>
<comment type="caution">
    <text evidence="11">The sequence shown here is derived from an EMBL/GenBank/DDBJ whole genome shotgun (WGS) entry which is preliminary data.</text>
</comment>
<sequence>MLKQDFVRVIKRRFHLPKPSETWRNAPKEKAECVVIGAGIVGLAVARELSLKGKEVLVLDSAPTFGTATSSRNSEVIHAGIYYPSNSLKARFCVRGRKLLYHYCSQRGIPHNQIGKLIVATGTSEIPKLNQLFNHGIQNGVENLRMLDASEAIKMEPELHCVKALLSPASGILDSHSLMLSLVGEAETNGATFSYNTAVIGGHLEGNQMVLHVCETKTLTNWDGNTPLQPDLLLMPKIVVNSSGLSAPTLAKRFHGLNTAIIPPAYYARGSYFVLSNANSTRHPPFKHLIYPVPEEGGLGVHVTLDLDGQLKFGPDVEWIPYVPDTTNFLNKYSFLFPFQFFLCWFGCNTLCFFLLRFHVLIAHHLEELYWVLASEMVSKNSIDLVAWLWFHALRFDYSVSADRVARFYPEIRKYYPNLKDGSLIPGYAGIRPKLHGPGQSACDFVIQGEDIHGVGGLVNLFGIESPGLTSSMAIAEYVAALLLGG</sequence>
<dbReference type="AlphaFoldDB" id="A0A5B6V7X8"/>
<reference evidence="12" key="1">
    <citation type="journal article" date="2019" name="Plant Biotechnol. J.">
        <title>Genome sequencing of the Australian wild diploid species Gossypium australe highlights disease resistance and delayed gland morphogenesis.</title>
        <authorList>
            <person name="Cai Y."/>
            <person name="Cai X."/>
            <person name="Wang Q."/>
            <person name="Wang P."/>
            <person name="Zhang Y."/>
            <person name="Cai C."/>
            <person name="Xu Y."/>
            <person name="Wang K."/>
            <person name="Zhou Z."/>
            <person name="Wang C."/>
            <person name="Geng S."/>
            <person name="Li B."/>
            <person name="Dong Q."/>
            <person name="Hou Y."/>
            <person name="Wang H."/>
            <person name="Ai P."/>
            <person name="Liu Z."/>
            <person name="Yi F."/>
            <person name="Sun M."/>
            <person name="An G."/>
            <person name="Cheng J."/>
            <person name="Zhang Y."/>
            <person name="Shi Q."/>
            <person name="Xie Y."/>
            <person name="Shi X."/>
            <person name="Chang Y."/>
            <person name="Huang F."/>
            <person name="Chen Y."/>
            <person name="Hong S."/>
            <person name="Mi L."/>
            <person name="Sun Q."/>
            <person name="Zhang L."/>
            <person name="Zhou B."/>
            <person name="Peng R."/>
            <person name="Zhang X."/>
            <person name="Liu F."/>
        </authorList>
    </citation>
    <scope>NUCLEOTIDE SEQUENCE [LARGE SCALE GENOMIC DNA]</scope>
    <source>
        <strain evidence="12">cv. PA1801</strain>
    </source>
</reference>
<evidence type="ECO:0000259" key="10">
    <source>
        <dbReference type="Pfam" id="PF01266"/>
    </source>
</evidence>
<evidence type="ECO:0000256" key="6">
    <source>
        <dbReference type="ARBA" id="ARBA00037941"/>
    </source>
</evidence>
<dbReference type="Pfam" id="PF01266">
    <property type="entry name" value="DAO"/>
    <property type="match status" value="1"/>
</dbReference>
<name>A0A5B6V7X8_9ROSI</name>
<dbReference type="Proteomes" id="UP000325315">
    <property type="component" value="Unassembled WGS sequence"/>
</dbReference>
<dbReference type="InterPro" id="IPR006076">
    <property type="entry name" value="FAD-dep_OxRdtase"/>
</dbReference>
<keyword evidence="9" id="KW-1133">Transmembrane helix</keyword>
<dbReference type="PANTHER" id="PTHR43104">
    <property type="entry name" value="L-2-HYDROXYGLUTARATE DEHYDROGENASE, MITOCHONDRIAL"/>
    <property type="match status" value="1"/>
</dbReference>
<evidence type="ECO:0000256" key="8">
    <source>
        <dbReference type="ARBA" id="ARBA00041137"/>
    </source>
</evidence>
<dbReference type="OrthoDB" id="498204at2759"/>
<proteinExistence type="inferred from homology"/>
<gene>
    <name evidence="11" type="ORF">EPI10_000456</name>
</gene>